<sequence length="170" mass="19648">MSNISVETRLKKFLKDKELLNKQLEAGVITTETYHRRHEEMRRRVDGPLPLTTVVKSVEYAANNLKTGLFYIGRTREERRLDALAEIIRSTMENLARLLEDVETLKGYKAPHALLEIDLDQIHPCLKCICFNQLEPEKRHEACEDCADIDAREAYEADRIPYYDGVEAGQ</sequence>
<name>A0A6M3LZ93_9ZZZZ</name>
<organism evidence="1">
    <name type="scientific">viral metagenome</name>
    <dbReference type="NCBI Taxonomy" id="1070528"/>
    <lineage>
        <taxon>unclassified sequences</taxon>
        <taxon>metagenomes</taxon>
        <taxon>organismal metagenomes</taxon>
    </lineage>
</organism>
<reference evidence="1" key="1">
    <citation type="submission" date="2020-03" db="EMBL/GenBank/DDBJ databases">
        <title>The deep terrestrial virosphere.</title>
        <authorList>
            <person name="Holmfeldt K."/>
            <person name="Nilsson E."/>
            <person name="Simone D."/>
            <person name="Lopez-Fernandez M."/>
            <person name="Wu X."/>
            <person name="de Brujin I."/>
            <person name="Lundin D."/>
            <person name="Andersson A."/>
            <person name="Bertilsson S."/>
            <person name="Dopson M."/>
        </authorList>
    </citation>
    <scope>NUCLEOTIDE SEQUENCE</scope>
    <source>
        <strain evidence="1">MM171A00660</strain>
    </source>
</reference>
<dbReference type="AlphaFoldDB" id="A0A6M3LZ93"/>
<evidence type="ECO:0000313" key="1">
    <source>
        <dbReference type="EMBL" id="QJB00184.1"/>
    </source>
</evidence>
<dbReference type="EMBL" id="MT143684">
    <property type="protein sequence ID" value="QJB00184.1"/>
    <property type="molecule type" value="Genomic_DNA"/>
</dbReference>
<proteinExistence type="predicted"/>
<accession>A0A6M3LZ93</accession>
<gene>
    <name evidence="1" type="ORF">MM171A00660_0009</name>
</gene>
<protein>
    <submittedName>
        <fullName evidence="1">Uncharacterized protein</fullName>
    </submittedName>
</protein>